<keyword evidence="1" id="KW-0472">Membrane</keyword>
<gene>
    <name evidence="2" type="ORF">PPRIM_AZ9-3.1.T0180285</name>
</gene>
<protein>
    <recommendedName>
        <fullName evidence="4">Aquaporin</fullName>
    </recommendedName>
</protein>
<keyword evidence="1" id="KW-0812">Transmembrane</keyword>
<feature type="transmembrane region" description="Helical" evidence="1">
    <location>
        <begin position="120"/>
        <end position="143"/>
    </location>
</feature>
<name>A0A8S1KAZ7_PARPR</name>
<evidence type="ECO:0000313" key="2">
    <source>
        <dbReference type="EMBL" id="CAD8051693.1"/>
    </source>
</evidence>
<proteinExistence type="predicted"/>
<dbReference type="AlphaFoldDB" id="A0A8S1KAZ7"/>
<keyword evidence="3" id="KW-1185">Reference proteome</keyword>
<dbReference type="Proteomes" id="UP000688137">
    <property type="component" value="Unassembled WGS sequence"/>
</dbReference>
<evidence type="ECO:0000256" key="1">
    <source>
        <dbReference type="SAM" id="Phobius"/>
    </source>
</evidence>
<organism evidence="2 3">
    <name type="scientific">Paramecium primaurelia</name>
    <dbReference type="NCBI Taxonomy" id="5886"/>
    <lineage>
        <taxon>Eukaryota</taxon>
        <taxon>Sar</taxon>
        <taxon>Alveolata</taxon>
        <taxon>Ciliophora</taxon>
        <taxon>Intramacronucleata</taxon>
        <taxon>Oligohymenophorea</taxon>
        <taxon>Peniculida</taxon>
        <taxon>Parameciidae</taxon>
        <taxon>Paramecium</taxon>
    </lineage>
</organism>
<reference evidence="2" key="1">
    <citation type="submission" date="2021-01" db="EMBL/GenBank/DDBJ databases">
        <authorList>
            <consortium name="Genoscope - CEA"/>
            <person name="William W."/>
        </authorList>
    </citation>
    <scope>NUCLEOTIDE SEQUENCE</scope>
</reference>
<evidence type="ECO:0000313" key="3">
    <source>
        <dbReference type="Proteomes" id="UP000688137"/>
    </source>
</evidence>
<evidence type="ECO:0008006" key="4">
    <source>
        <dbReference type="Google" id="ProtNLM"/>
    </source>
</evidence>
<dbReference type="EMBL" id="CAJJDM010000014">
    <property type="protein sequence ID" value="CAD8051693.1"/>
    <property type="molecule type" value="Genomic_DNA"/>
</dbReference>
<sequence length="241" mass="27714">MPQTKVGQIKKEAIYIFWFEFIGTFMLTFCIYASIYDQLKLNNNLYVFACAYGLLILVAQHKKCTFNPAITTVLSGLDKGLQVSVAIGSQFGGAFLARIFEFLCFKNYVNDVPYISQTNIEAYMAMILGVIFGSFILCSGFLFQHDDIMGLSSDQIDQNIAQQSVIYTVLEEHLVMQLRVVLIQLLHSVFFECCKDGHWARIWNLWIYSILPYFGAFFSLAIIRIIYRDCYEQQLQVGLRQ</sequence>
<accession>A0A8S1KAZ7</accession>
<feature type="transmembrane region" description="Helical" evidence="1">
    <location>
        <begin position="12"/>
        <end position="35"/>
    </location>
</feature>
<feature type="transmembrane region" description="Helical" evidence="1">
    <location>
        <begin position="205"/>
        <end position="227"/>
    </location>
</feature>
<feature type="transmembrane region" description="Helical" evidence="1">
    <location>
        <begin position="41"/>
        <end position="59"/>
    </location>
</feature>
<comment type="caution">
    <text evidence="2">The sequence shown here is derived from an EMBL/GenBank/DDBJ whole genome shotgun (WGS) entry which is preliminary data.</text>
</comment>
<keyword evidence="1" id="KW-1133">Transmembrane helix</keyword>